<keyword evidence="1" id="KW-0472">Membrane</keyword>
<evidence type="ECO:0000313" key="2">
    <source>
        <dbReference type="EMBL" id="OFE12685.1"/>
    </source>
</evidence>
<dbReference type="AlphaFoldDB" id="A0A1E8CK67"/>
<dbReference type="Proteomes" id="UP000175669">
    <property type="component" value="Unassembled WGS sequence"/>
</dbReference>
<organism evidence="2 3">
    <name type="scientific">Pseudohongiella acticola</name>
    <dbReference type="NCBI Taxonomy" id="1524254"/>
    <lineage>
        <taxon>Bacteria</taxon>
        <taxon>Pseudomonadati</taxon>
        <taxon>Pseudomonadota</taxon>
        <taxon>Gammaproteobacteria</taxon>
        <taxon>Pseudomonadales</taxon>
        <taxon>Pseudohongiellaceae</taxon>
        <taxon>Pseudohongiella</taxon>
    </lineage>
</organism>
<gene>
    <name evidence="2" type="ORF">PHACT_05640</name>
</gene>
<reference evidence="3" key="1">
    <citation type="submission" date="2016-07" db="EMBL/GenBank/DDBJ databases">
        <authorList>
            <person name="Florea S."/>
            <person name="Webb J.S."/>
            <person name="Jaromczyk J."/>
            <person name="Schardl C.L."/>
        </authorList>
    </citation>
    <scope>NUCLEOTIDE SEQUENCE [LARGE SCALE GENOMIC DNA]</scope>
    <source>
        <strain evidence="3">KCTC 42131</strain>
    </source>
</reference>
<keyword evidence="3" id="KW-1185">Reference proteome</keyword>
<feature type="transmembrane region" description="Helical" evidence="1">
    <location>
        <begin position="165"/>
        <end position="182"/>
    </location>
</feature>
<name>A0A1E8CK67_9GAMM</name>
<comment type="caution">
    <text evidence="2">The sequence shown here is derived from an EMBL/GenBank/DDBJ whole genome shotgun (WGS) entry which is preliminary data.</text>
</comment>
<keyword evidence="1" id="KW-1133">Transmembrane helix</keyword>
<evidence type="ECO:0000313" key="3">
    <source>
        <dbReference type="Proteomes" id="UP000175669"/>
    </source>
</evidence>
<accession>A0A1E8CK67</accession>
<sequence>MLQGRLSGTAQRTEDRHIKQIELRLKPDTLPLLLALAAGFLLVMHVWLTFHHYRVSDIPWVIRQLFDVDEENNIPTWFSSANLLLTAMLTLLLATGKWQHRDRWRMHWILLGSGFLLLSLDEMAGLHESLNVVTEASWAIYALPLMLIIAIVFMRFLYFLPARTASLFVLSGLIFLGGAVGVELYTEPFLYNDELNTLAYNLWTAVEEGMEMFGIILFQYALLEYMSRDNGLLCKIAITD</sequence>
<feature type="transmembrane region" description="Helical" evidence="1">
    <location>
        <begin position="106"/>
        <end position="126"/>
    </location>
</feature>
<feature type="transmembrane region" description="Helical" evidence="1">
    <location>
        <begin position="29"/>
        <end position="50"/>
    </location>
</feature>
<dbReference type="STRING" id="1524254.PHACT_05640"/>
<protein>
    <submittedName>
        <fullName evidence="2">Uncharacterized protein</fullName>
    </submittedName>
</protein>
<feature type="transmembrane region" description="Helical" evidence="1">
    <location>
        <begin position="74"/>
        <end position="94"/>
    </location>
</feature>
<feature type="transmembrane region" description="Helical" evidence="1">
    <location>
        <begin position="138"/>
        <end position="158"/>
    </location>
</feature>
<dbReference type="EMBL" id="MASR01000001">
    <property type="protein sequence ID" value="OFE12685.1"/>
    <property type="molecule type" value="Genomic_DNA"/>
</dbReference>
<dbReference type="OrthoDB" id="7060889at2"/>
<keyword evidence="1" id="KW-0812">Transmembrane</keyword>
<feature type="transmembrane region" description="Helical" evidence="1">
    <location>
        <begin position="202"/>
        <end position="223"/>
    </location>
</feature>
<proteinExistence type="predicted"/>
<evidence type="ECO:0000256" key="1">
    <source>
        <dbReference type="SAM" id="Phobius"/>
    </source>
</evidence>